<protein>
    <submittedName>
        <fullName evidence="2">Uncharacterized protein</fullName>
    </submittedName>
</protein>
<evidence type="ECO:0000313" key="3">
    <source>
        <dbReference type="Proteomes" id="UP000003874"/>
    </source>
</evidence>
<dbReference type="RefSeq" id="WP_007133705.1">
    <property type="nucleotide sequence ID" value="NZ_GL629647.1"/>
</dbReference>
<organism evidence="2 3">
    <name type="scientific">Segatella salivae DSM 15606</name>
    <dbReference type="NCBI Taxonomy" id="888832"/>
    <lineage>
        <taxon>Bacteria</taxon>
        <taxon>Pseudomonadati</taxon>
        <taxon>Bacteroidota</taxon>
        <taxon>Bacteroidia</taxon>
        <taxon>Bacteroidales</taxon>
        <taxon>Prevotellaceae</taxon>
        <taxon>Segatella</taxon>
    </lineage>
</organism>
<reference evidence="2 3" key="1">
    <citation type="submission" date="2010-12" db="EMBL/GenBank/DDBJ databases">
        <authorList>
            <person name="Muzny D."/>
            <person name="Qin X."/>
            <person name="Deng J."/>
            <person name="Jiang H."/>
            <person name="Liu Y."/>
            <person name="Qu J."/>
            <person name="Song X.-Z."/>
            <person name="Zhang L."/>
            <person name="Thornton R."/>
            <person name="Coyle M."/>
            <person name="Francisco L."/>
            <person name="Jackson L."/>
            <person name="Javaid M."/>
            <person name="Korchina V."/>
            <person name="Kovar C."/>
            <person name="Mata R."/>
            <person name="Mathew T."/>
            <person name="Ngo R."/>
            <person name="Nguyen L."/>
            <person name="Nguyen N."/>
            <person name="Okwuonu G."/>
            <person name="Ongeri F."/>
            <person name="Pham C."/>
            <person name="Simmons D."/>
            <person name="Wilczek-Boney K."/>
            <person name="Hale W."/>
            <person name="Jakkamsetti A."/>
            <person name="Pham P."/>
            <person name="Ruth R."/>
            <person name="San Lucas F."/>
            <person name="Warren J."/>
            <person name="Zhang J."/>
            <person name="Zhao Z."/>
            <person name="Zhou C."/>
            <person name="Zhu D."/>
            <person name="Lee S."/>
            <person name="Bess C."/>
            <person name="Blankenburg K."/>
            <person name="Forbes L."/>
            <person name="Fu Q."/>
            <person name="Gubbala S."/>
            <person name="Hirani K."/>
            <person name="Jayaseelan J.C."/>
            <person name="Lara F."/>
            <person name="Munidasa M."/>
            <person name="Palculict T."/>
            <person name="Patil S."/>
            <person name="Pu L.-L."/>
            <person name="Saada N."/>
            <person name="Tang L."/>
            <person name="Weissenberger G."/>
            <person name="Zhu Y."/>
            <person name="Hemphill L."/>
            <person name="Shang Y."/>
            <person name="Youmans B."/>
            <person name="Ayvaz T."/>
            <person name="Ross M."/>
            <person name="Santibanez J."/>
            <person name="Aqrawi P."/>
            <person name="Gross S."/>
            <person name="Joshi V."/>
            <person name="Fowler G."/>
            <person name="Nazareth L."/>
            <person name="Reid J."/>
            <person name="Worley K."/>
            <person name="Petrosino J."/>
            <person name="Highlander S."/>
            <person name="Gibbs R."/>
        </authorList>
    </citation>
    <scope>NUCLEOTIDE SEQUENCE [LARGE SCALE GENOMIC DNA]</scope>
    <source>
        <strain evidence="2 3">DSM 15606</strain>
    </source>
</reference>
<evidence type="ECO:0000313" key="2">
    <source>
        <dbReference type="EMBL" id="EFV05425.1"/>
    </source>
</evidence>
<keyword evidence="1" id="KW-0472">Membrane</keyword>
<sequence>MQNKDFIRRSGLVFVIASILFVLMLQGCRTKYVSVPEYHNVYVTKHDTLTKHDSVYQKEFVDRYVKGDTVFLTKTKVDYRYKNLYKTLYRDSIKTDSVRVPYPVEKKLSRWQGLKMEVGGWAIGVLSVVVLGAIGYIIMWLVRKYR</sequence>
<dbReference type="STRING" id="888832.HMPREF9420_0425"/>
<dbReference type="OrthoDB" id="1082663at2"/>
<proteinExistence type="predicted"/>
<accession>E6MLQ8</accession>
<dbReference type="AlphaFoldDB" id="E6MLQ8"/>
<dbReference type="HOGENOM" id="CLU_154433_0_0_10"/>
<keyword evidence="1" id="KW-0812">Transmembrane</keyword>
<comment type="caution">
    <text evidence="2">The sequence shown here is derived from an EMBL/GenBank/DDBJ whole genome shotgun (WGS) entry which is preliminary data.</text>
</comment>
<keyword evidence="3" id="KW-1185">Reference proteome</keyword>
<keyword evidence="1" id="KW-1133">Transmembrane helix</keyword>
<dbReference type="EMBL" id="AEQO01000043">
    <property type="protein sequence ID" value="EFV05425.1"/>
    <property type="molecule type" value="Genomic_DNA"/>
</dbReference>
<gene>
    <name evidence="2" type="ORF">HMPREF9420_0425</name>
</gene>
<dbReference type="PROSITE" id="PS51257">
    <property type="entry name" value="PROKAR_LIPOPROTEIN"/>
    <property type="match status" value="1"/>
</dbReference>
<name>E6MLQ8_9BACT</name>
<feature type="transmembrane region" description="Helical" evidence="1">
    <location>
        <begin position="118"/>
        <end position="142"/>
    </location>
</feature>
<dbReference type="Proteomes" id="UP000003874">
    <property type="component" value="Unassembled WGS sequence"/>
</dbReference>
<evidence type="ECO:0000256" key="1">
    <source>
        <dbReference type="SAM" id="Phobius"/>
    </source>
</evidence>